<evidence type="ECO:0000313" key="1">
    <source>
        <dbReference type="EMBL" id="GAV65010.1"/>
    </source>
</evidence>
<dbReference type="Proteomes" id="UP000187406">
    <property type="component" value="Unassembled WGS sequence"/>
</dbReference>
<comment type="caution">
    <text evidence="1">The sequence shown here is derived from an EMBL/GenBank/DDBJ whole genome shotgun (WGS) entry which is preliminary data.</text>
</comment>
<organism evidence="1 2">
    <name type="scientific">Cephalotus follicularis</name>
    <name type="common">Albany pitcher plant</name>
    <dbReference type="NCBI Taxonomy" id="3775"/>
    <lineage>
        <taxon>Eukaryota</taxon>
        <taxon>Viridiplantae</taxon>
        <taxon>Streptophyta</taxon>
        <taxon>Embryophyta</taxon>
        <taxon>Tracheophyta</taxon>
        <taxon>Spermatophyta</taxon>
        <taxon>Magnoliopsida</taxon>
        <taxon>eudicotyledons</taxon>
        <taxon>Gunneridae</taxon>
        <taxon>Pentapetalae</taxon>
        <taxon>rosids</taxon>
        <taxon>fabids</taxon>
        <taxon>Oxalidales</taxon>
        <taxon>Cephalotaceae</taxon>
        <taxon>Cephalotus</taxon>
    </lineage>
</organism>
<evidence type="ECO:0000313" key="2">
    <source>
        <dbReference type="Proteomes" id="UP000187406"/>
    </source>
</evidence>
<dbReference type="PANTHER" id="PTHR37610">
    <property type="entry name" value="CCHC-TYPE DOMAIN-CONTAINING PROTEIN"/>
    <property type="match status" value="1"/>
</dbReference>
<protein>
    <submittedName>
        <fullName evidence="1">UBN2_3 domain-containing protein</fullName>
    </submittedName>
</protein>
<dbReference type="EMBL" id="BDDD01000379">
    <property type="protein sequence ID" value="GAV65010.1"/>
    <property type="molecule type" value="Genomic_DNA"/>
</dbReference>
<sequence>MKFDGTNCLSWSKGYMISVLANKLIGYLTSKTIFPMDEDGEEKWLSKDVLVMSWLLHSIEPALSPQYMMMDSTNDIWEAIARQYSKRNNYAQAYEIRHKSES</sequence>
<gene>
    <name evidence="1" type="ORF">CFOL_v3_08525</name>
</gene>
<reference evidence="2" key="1">
    <citation type="submission" date="2016-04" db="EMBL/GenBank/DDBJ databases">
        <title>Cephalotus genome sequencing.</title>
        <authorList>
            <person name="Fukushima K."/>
            <person name="Hasebe M."/>
            <person name="Fang X."/>
        </authorList>
    </citation>
    <scope>NUCLEOTIDE SEQUENCE [LARGE SCALE GENOMIC DNA]</scope>
    <source>
        <strain evidence="2">cv. St1</strain>
    </source>
</reference>
<proteinExistence type="predicted"/>
<keyword evidence="2" id="KW-1185">Reference proteome</keyword>
<dbReference type="PANTHER" id="PTHR37610:SF40">
    <property type="entry name" value="OS01G0909600 PROTEIN"/>
    <property type="match status" value="1"/>
</dbReference>
<accession>A0A1Q3BAH8</accession>
<dbReference type="InParanoid" id="A0A1Q3BAH8"/>
<dbReference type="AlphaFoldDB" id="A0A1Q3BAH8"/>
<name>A0A1Q3BAH8_CEPFO</name>